<accession>A0A166GTG4</accession>
<dbReference type="OMA" id="AGTHSFM"/>
<evidence type="ECO:0000256" key="3">
    <source>
        <dbReference type="ARBA" id="ARBA00023125"/>
    </source>
</evidence>
<evidence type="ECO:0000259" key="7">
    <source>
        <dbReference type="PROSITE" id="PS51032"/>
    </source>
</evidence>
<dbReference type="SMART" id="SM00380">
    <property type="entry name" value="AP2"/>
    <property type="match status" value="1"/>
</dbReference>
<dbReference type="Gene3D" id="3.30.730.10">
    <property type="entry name" value="AP2/ERF domain"/>
    <property type="match status" value="1"/>
</dbReference>
<dbReference type="InterPro" id="IPR001471">
    <property type="entry name" value="AP2/ERF_dom"/>
</dbReference>
<dbReference type="PANTHER" id="PTHR31194">
    <property type="entry name" value="SHN SHINE , DNA BINDING / TRANSCRIPTION FACTOR"/>
    <property type="match status" value="1"/>
</dbReference>
<evidence type="ECO:0000256" key="6">
    <source>
        <dbReference type="ARBA" id="ARBA00024343"/>
    </source>
</evidence>
<keyword evidence="4" id="KW-0804">Transcription</keyword>
<dbReference type="CDD" id="cd00018">
    <property type="entry name" value="AP2"/>
    <property type="match status" value="1"/>
</dbReference>
<organism evidence="8">
    <name type="scientific">Daucus carota subsp. sativus</name>
    <name type="common">Carrot</name>
    <dbReference type="NCBI Taxonomy" id="79200"/>
    <lineage>
        <taxon>Eukaryota</taxon>
        <taxon>Viridiplantae</taxon>
        <taxon>Streptophyta</taxon>
        <taxon>Embryophyta</taxon>
        <taxon>Tracheophyta</taxon>
        <taxon>Spermatophyta</taxon>
        <taxon>Magnoliopsida</taxon>
        <taxon>eudicotyledons</taxon>
        <taxon>Gunneridae</taxon>
        <taxon>Pentapetalae</taxon>
        <taxon>asterids</taxon>
        <taxon>campanulids</taxon>
        <taxon>Apiales</taxon>
        <taxon>Apiaceae</taxon>
        <taxon>Apioideae</taxon>
        <taxon>Scandiceae</taxon>
        <taxon>Daucinae</taxon>
        <taxon>Daucus</taxon>
        <taxon>Daucus sect. Daucus</taxon>
    </lineage>
</organism>
<evidence type="ECO:0000313" key="10">
    <source>
        <dbReference type="Proteomes" id="UP000077755"/>
    </source>
</evidence>
<reference evidence="8" key="1">
    <citation type="journal article" date="2016" name="Nat. Genet.">
        <title>A high-quality carrot genome assembly provides new insights into carotenoid accumulation and asterid genome evolution.</title>
        <authorList>
            <person name="Iorizzo M."/>
            <person name="Ellison S."/>
            <person name="Senalik D."/>
            <person name="Zeng P."/>
            <person name="Satapoomin P."/>
            <person name="Huang J."/>
            <person name="Bowman M."/>
            <person name="Iovene M."/>
            <person name="Sanseverino W."/>
            <person name="Cavagnaro P."/>
            <person name="Yildiz M."/>
            <person name="Macko-Podgorni A."/>
            <person name="Moranska E."/>
            <person name="Grzebelus E."/>
            <person name="Grzebelus D."/>
            <person name="Ashrafi H."/>
            <person name="Zheng Z."/>
            <person name="Cheng S."/>
            <person name="Spooner D."/>
            <person name="Van Deynze A."/>
            <person name="Simon P."/>
        </authorList>
    </citation>
    <scope>NUCLEOTIDE SEQUENCE [LARGE SCALE GENOMIC DNA]</scope>
    <source>
        <tissue evidence="8">Leaf</tissue>
    </source>
</reference>
<evidence type="ECO:0000256" key="1">
    <source>
        <dbReference type="ARBA" id="ARBA00004123"/>
    </source>
</evidence>
<dbReference type="FunFam" id="3.30.730.10:FF:000005">
    <property type="entry name" value="ethylene-responsive transcription factor RAP2-11"/>
    <property type="match status" value="1"/>
</dbReference>
<dbReference type="PROSITE" id="PS51032">
    <property type="entry name" value="AP2_ERF"/>
    <property type="match status" value="1"/>
</dbReference>
<dbReference type="GO" id="GO:0003677">
    <property type="term" value="F:DNA binding"/>
    <property type="evidence" value="ECO:0007669"/>
    <property type="project" value="UniProtKB-KW"/>
</dbReference>
<keyword evidence="3" id="KW-0238">DNA-binding</keyword>
<dbReference type="AlphaFoldDB" id="A0A166GTG4"/>
<dbReference type="KEGG" id="dcr:108200080"/>
<feature type="domain" description="AP2/ERF" evidence="7">
    <location>
        <begin position="28"/>
        <end position="85"/>
    </location>
</feature>
<dbReference type="SUPFAM" id="SSF54171">
    <property type="entry name" value="DNA-binding domain"/>
    <property type="match status" value="1"/>
</dbReference>
<dbReference type="STRING" id="79200.A0A166GTG4"/>
<evidence type="ECO:0000256" key="5">
    <source>
        <dbReference type="ARBA" id="ARBA00023242"/>
    </source>
</evidence>
<dbReference type="EMBL" id="LNRQ01000001">
    <property type="protein sequence ID" value="KZN09325.1"/>
    <property type="molecule type" value="Genomic_DNA"/>
</dbReference>
<dbReference type="PANTHER" id="PTHR31194:SF90">
    <property type="entry name" value="ETHYLENE-RESPONSIVE TRANSCRIPTION FACTOR RAP2-11"/>
    <property type="match status" value="1"/>
</dbReference>
<evidence type="ECO:0000256" key="2">
    <source>
        <dbReference type="ARBA" id="ARBA00023015"/>
    </source>
</evidence>
<proteinExistence type="inferred from homology"/>
<keyword evidence="10" id="KW-1185">Reference proteome</keyword>
<dbReference type="InterPro" id="IPR050913">
    <property type="entry name" value="AP2/ERF_ERF"/>
</dbReference>
<evidence type="ECO:0000313" key="8">
    <source>
        <dbReference type="EMBL" id="KZN09325.1"/>
    </source>
</evidence>
<dbReference type="Pfam" id="PF00847">
    <property type="entry name" value="AP2"/>
    <property type="match status" value="1"/>
</dbReference>
<dbReference type="InterPro" id="IPR016177">
    <property type="entry name" value="DNA-bd_dom_sf"/>
</dbReference>
<comment type="similarity">
    <text evidence="6">Belongs to the AP2/ERF transcription factor family. ERF subfamily.</text>
</comment>
<comment type="subcellular location">
    <subcellularLocation>
        <location evidence="1">Nucleus</location>
    </subcellularLocation>
</comment>
<dbReference type="InterPro" id="IPR036955">
    <property type="entry name" value="AP2/ERF_dom_sf"/>
</dbReference>
<dbReference type="GO" id="GO:0003700">
    <property type="term" value="F:DNA-binding transcription factor activity"/>
    <property type="evidence" value="ECO:0007669"/>
    <property type="project" value="InterPro"/>
</dbReference>
<evidence type="ECO:0000256" key="4">
    <source>
        <dbReference type="ARBA" id="ARBA00023163"/>
    </source>
</evidence>
<dbReference type="EMBL" id="CP093343">
    <property type="protein sequence ID" value="WOG82853.1"/>
    <property type="molecule type" value="Genomic_DNA"/>
</dbReference>
<gene>
    <name evidence="8" type="ORF">DCAR_001981</name>
    <name evidence="9" type="ORF">DCAR_0102022</name>
</gene>
<dbReference type="Gramene" id="KZN09325">
    <property type="protein sequence ID" value="KZN09325"/>
    <property type="gene ID" value="DCAR_001981"/>
</dbReference>
<sequence>MDLQFPKQQIQVSIDNKETTRKTVNKTKFLGVRQRPSGKWVAEIKNTTQKIRMWLGTFDTAEEAARAYDEAACLLRGSNTRTNFVGQISPSSALSLKIKNLLIQKKSQRQKQQGPGTPKIIPVDRGLKQGSRICDDAYKPDLSNFTGGFDASNPQFDHLSCHNRIYKAFDHEYFPHQENEFKTETNSYVNENETMDFERMKVERQISASLYAMNGVNEYWDNIHDCTSDALWDLQLLCQS</sequence>
<dbReference type="PRINTS" id="PR00367">
    <property type="entry name" value="ETHRSPELEMNT"/>
</dbReference>
<name>A0A166GTG4_DAUCS</name>
<evidence type="ECO:0000313" key="9">
    <source>
        <dbReference type="EMBL" id="WOG82853.1"/>
    </source>
</evidence>
<dbReference type="GO" id="GO:0005634">
    <property type="term" value="C:nucleus"/>
    <property type="evidence" value="ECO:0007669"/>
    <property type="project" value="UniProtKB-SubCell"/>
</dbReference>
<reference evidence="9" key="2">
    <citation type="submission" date="2022-03" db="EMBL/GenBank/DDBJ databases">
        <title>Draft title - Genomic analysis of global carrot germplasm unveils the trajectory of domestication and the origin of high carotenoid orange carrot.</title>
        <authorList>
            <person name="Iorizzo M."/>
            <person name="Ellison S."/>
            <person name="Senalik D."/>
            <person name="Macko-Podgorni A."/>
            <person name="Grzebelus D."/>
            <person name="Bostan H."/>
            <person name="Rolling W."/>
            <person name="Curaba J."/>
            <person name="Simon P."/>
        </authorList>
    </citation>
    <scope>NUCLEOTIDE SEQUENCE</scope>
    <source>
        <tissue evidence="9">Leaf</tissue>
    </source>
</reference>
<protein>
    <recommendedName>
        <fullName evidence="7">AP2/ERF domain-containing protein</fullName>
    </recommendedName>
</protein>
<keyword evidence="2" id="KW-0805">Transcription regulation</keyword>
<dbReference type="Proteomes" id="UP000077755">
    <property type="component" value="Chromosome 1"/>
</dbReference>
<keyword evidence="5" id="KW-0539">Nucleus</keyword>
<dbReference type="OrthoDB" id="773121at2759"/>